<comment type="caution">
    <text evidence="2">The sequence shown here is derived from an EMBL/GenBank/DDBJ whole genome shotgun (WGS) entry which is preliminary data.</text>
</comment>
<dbReference type="InterPro" id="IPR036396">
    <property type="entry name" value="Cyt_P450_sf"/>
</dbReference>
<evidence type="ECO:0000313" key="2">
    <source>
        <dbReference type="EMBL" id="KAG8226451.1"/>
    </source>
</evidence>
<dbReference type="AlphaFoldDB" id="A0A8K0K262"/>
<dbReference type="Proteomes" id="UP000792457">
    <property type="component" value="Unassembled WGS sequence"/>
</dbReference>
<keyword evidence="3" id="KW-1185">Reference proteome</keyword>
<protein>
    <submittedName>
        <fullName evidence="2">Uncharacterized protein</fullName>
    </submittedName>
</protein>
<organism evidence="2 3">
    <name type="scientific">Ladona fulva</name>
    <name type="common">Scarce chaser dragonfly</name>
    <name type="synonym">Libellula fulva</name>
    <dbReference type="NCBI Taxonomy" id="123851"/>
    <lineage>
        <taxon>Eukaryota</taxon>
        <taxon>Metazoa</taxon>
        <taxon>Ecdysozoa</taxon>
        <taxon>Arthropoda</taxon>
        <taxon>Hexapoda</taxon>
        <taxon>Insecta</taxon>
        <taxon>Pterygota</taxon>
        <taxon>Palaeoptera</taxon>
        <taxon>Odonata</taxon>
        <taxon>Epiprocta</taxon>
        <taxon>Anisoptera</taxon>
        <taxon>Libelluloidea</taxon>
        <taxon>Libellulidae</taxon>
        <taxon>Ladona</taxon>
    </lineage>
</organism>
<name>A0A8K0K262_LADFU</name>
<evidence type="ECO:0000313" key="3">
    <source>
        <dbReference type="Proteomes" id="UP000792457"/>
    </source>
</evidence>
<reference evidence="2" key="1">
    <citation type="submission" date="2013-04" db="EMBL/GenBank/DDBJ databases">
        <authorList>
            <person name="Qu J."/>
            <person name="Murali S.C."/>
            <person name="Bandaranaike D."/>
            <person name="Bellair M."/>
            <person name="Blankenburg K."/>
            <person name="Chao H."/>
            <person name="Dinh H."/>
            <person name="Doddapaneni H."/>
            <person name="Downs B."/>
            <person name="Dugan-Rocha S."/>
            <person name="Elkadiri S."/>
            <person name="Gnanaolivu R.D."/>
            <person name="Hernandez B."/>
            <person name="Javaid M."/>
            <person name="Jayaseelan J.C."/>
            <person name="Lee S."/>
            <person name="Li M."/>
            <person name="Ming W."/>
            <person name="Munidasa M."/>
            <person name="Muniz J."/>
            <person name="Nguyen L."/>
            <person name="Ongeri F."/>
            <person name="Osuji N."/>
            <person name="Pu L.-L."/>
            <person name="Puazo M."/>
            <person name="Qu C."/>
            <person name="Quiroz J."/>
            <person name="Raj R."/>
            <person name="Weissenberger G."/>
            <person name="Xin Y."/>
            <person name="Zou X."/>
            <person name="Han Y."/>
            <person name="Richards S."/>
            <person name="Worley K."/>
            <person name="Muzny D."/>
            <person name="Gibbs R."/>
        </authorList>
    </citation>
    <scope>NUCLEOTIDE SEQUENCE</scope>
    <source>
        <strain evidence="2">Sampled in the wild</strain>
    </source>
</reference>
<sequence>MKVTIVLGHMLCVLMDQYYPQSTRFIPERWLKTPPGDEAHAIGSVEDYGALRDIRRHPFAILPFGFGHK</sequence>
<dbReference type="SUPFAM" id="SSF48264">
    <property type="entry name" value="Cytochrome P450"/>
    <property type="match status" value="1"/>
</dbReference>
<keyword evidence="1" id="KW-0503">Monooxygenase</keyword>
<reference evidence="2" key="2">
    <citation type="submission" date="2017-10" db="EMBL/GenBank/DDBJ databases">
        <title>Ladona fulva Genome sequencing and assembly.</title>
        <authorList>
            <person name="Murali S."/>
            <person name="Richards S."/>
            <person name="Bandaranaike D."/>
            <person name="Bellair M."/>
            <person name="Blankenburg K."/>
            <person name="Chao H."/>
            <person name="Dinh H."/>
            <person name="Doddapaneni H."/>
            <person name="Dugan-Rocha S."/>
            <person name="Elkadiri S."/>
            <person name="Gnanaolivu R."/>
            <person name="Hernandez B."/>
            <person name="Skinner E."/>
            <person name="Javaid M."/>
            <person name="Lee S."/>
            <person name="Li M."/>
            <person name="Ming W."/>
            <person name="Munidasa M."/>
            <person name="Muniz J."/>
            <person name="Nguyen L."/>
            <person name="Hughes D."/>
            <person name="Osuji N."/>
            <person name="Pu L.-L."/>
            <person name="Puazo M."/>
            <person name="Qu C."/>
            <person name="Quiroz J."/>
            <person name="Raj R."/>
            <person name="Weissenberger G."/>
            <person name="Xin Y."/>
            <person name="Zou X."/>
            <person name="Han Y."/>
            <person name="Worley K."/>
            <person name="Muzny D."/>
            <person name="Gibbs R."/>
        </authorList>
    </citation>
    <scope>NUCLEOTIDE SEQUENCE</scope>
    <source>
        <strain evidence="2">Sampled in the wild</strain>
    </source>
</reference>
<dbReference type="EMBL" id="KZ308282">
    <property type="protein sequence ID" value="KAG8226451.1"/>
    <property type="molecule type" value="Genomic_DNA"/>
</dbReference>
<dbReference type="Gene3D" id="1.10.630.10">
    <property type="entry name" value="Cytochrome P450"/>
    <property type="match status" value="1"/>
</dbReference>
<keyword evidence="1" id="KW-0560">Oxidoreductase</keyword>
<dbReference type="GO" id="GO:0005506">
    <property type="term" value="F:iron ion binding"/>
    <property type="evidence" value="ECO:0007669"/>
    <property type="project" value="InterPro"/>
</dbReference>
<dbReference type="GO" id="GO:0020037">
    <property type="term" value="F:heme binding"/>
    <property type="evidence" value="ECO:0007669"/>
    <property type="project" value="InterPro"/>
</dbReference>
<dbReference type="OrthoDB" id="3945418at2759"/>
<dbReference type="GO" id="GO:0004497">
    <property type="term" value="F:monooxygenase activity"/>
    <property type="evidence" value="ECO:0007669"/>
    <property type="project" value="UniProtKB-KW"/>
</dbReference>
<proteinExistence type="predicted"/>
<dbReference type="GO" id="GO:0016705">
    <property type="term" value="F:oxidoreductase activity, acting on paired donors, with incorporation or reduction of molecular oxygen"/>
    <property type="evidence" value="ECO:0007669"/>
    <property type="project" value="InterPro"/>
</dbReference>
<evidence type="ECO:0000256" key="1">
    <source>
        <dbReference type="ARBA" id="ARBA00023033"/>
    </source>
</evidence>
<gene>
    <name evidence="2" type="ORF">J437_LFUL003443</name>
</gene>
<accession>A0A8K0K262</accession>